<feature type="region of interest" description="Disordered" evidence="8">
    <location>
        <begin position="1"/>
        <end position="25"/>
    </location>
</feature>
<dbReference type="InterPro" id="IPR019741">
    <property type="entry name" value="Galactokinase_CS"/>
</dbReference>
<name>A0ABW2XG77_9ACTN</name>
<keyword evidence="6" id="KW-0299">Galactose metabolism</keyword>
<reference evidence="13" key="1">
    <citation type="journal article" date="2019" name="Int. J. Syst. Evol. Microbiol.">
        <title>The Global Catalogue of Microorganisms (GCM) 10K type strain sequencing project: providing services to taxonomists for standard genome sequencing and annotation.</title>
        <authorList>
            <consortium name="The Broad Institute Genomics Platform"/>
            <consortium name="The Broad Institute Genome Sequencing Center for Infectious Disease"/>
            <person name="Wu L."/>
            <person name="Ma J."/>
        </authorList>
    </citation>
    <scope>NUCLEOTIDE SEQUENCE [LARGE SCALE GENOMIC DNA]</scope>
    <source>
        <strain evidence="13">JCM 9371</strain>
    </source>
</reference>
<keyword evidence="13" id="KW-1185">Reference proteome</keyword>
<evidence type="ECO:0000313" key="13">
    <source>
        <dbReference type="Proteomes" id="UP001597063"/>
    </source>
</evidence>
<dbReference type="Pfam" id="PF08544">
    <property type="entry name" value="GHMP_kinases_C"/>
    <property type="match status" value="1"/>
</dbReference>
<dbReference type="InterPro" id="IPR006203">
    <property type="entry name" value="GHMP_knse_ATP-bd_CS"/>
</dbReference>
<dbReference type="InterPro" id="IPR019539">
    <property type="entry name" value="GalKase_N"/>
</dbReference>
<dbReference type="InterPro" id="IPR006206">
    <property type="entry name" value="Mevalonate/galactokinase"/>
</dbReference>
<dbReference type="Gene3D" id="3.30.70.890">
    <property type="entry name" value="GHMP kinase, C-terminal domain"/>
    <property type="match status" value="1"/>
</dbReference>
<sequence length="405" mass="42034">MDLPPLAMTDTGTAGTGTAGTRDPGALRSAFTEAFRREPEGVWHAPGRINLIGEHTDYNDGFVLPFALPRGVSVAAARRDDGVVEVRSLQTGGSLVTAPVDGGPVVGEGWPDERAWAAYPVGVARVLREHGTGGASLLVDADLPQGAGLSSSAALECATALALCDLHGVAIDRPALARLAQRAENEQVGMPCGLMDQSASLLCTPGHALMLDCRSGLSAQVPFAPAEAGLTLLAVDTRASHALTGGDYGRRRAECEEAAALLGVPALRDVTDLAGALGRLADPVLRRRVQHVVTENHRVEAAVGLLRAGAPAELGAMLNASHLSLRDQFEISWPEADATVDAALRAGARGGRMVGGGFGGSVIVLTGTDRADRVREAILAAYERRGWTEPRFLDAVPSAGAHRVS</sequence>
<keyword evidence="6" id="KW-0119">Carbohydrate metabolism</keyword>
<dbReference type="GO" id="GO:0004335">
    <property type="term" value="F:galactokinase activity"/>
    <property type="evidence" value="ECO:0007669"/>
    <property type="project" value="UniProtKB-EC"/>
</dbReference>
<evidence type="ECO:0000256" key="3">
    <source>
        <dbReference type="ARBA" id="ARBA00022741"/>
    </source>
</evidence>
<evidence type="ECO:0000256" key="6">
    <source>
        <dbReference type="ARBA" id="ARBA00023144"/>
    </source>
</evidence>
<dbReference type="RefSeq" id="WP_378322601.1">
    <property type="nucleotide sequence ID" value="NZ_JBHTGP010000006.1"/>
</dbReference>
<dbReference type="Proteomes" id="UP001597063">
    <property type="component" value="Unassembled WGS sequence"/>
</dbReference>
<dbReference type="SUPFAM" id="SSF54211">
    <property type="entry name" value="Ribosomal protein S5 domain 2-like"/>
    <property type="match status" value="1"/>
</dbReference>
<dbReference type="PANTHER" id="PTHR10457">
    <property type="entry name" value="MEVALONATE KINASE/GALACTOKINASE"/>
    <property type="match status" value="1"/>
</dbReference>
<dbReference type="InterPro" id="IPR014721">
    <property type="entry name" value="Ribsml_uS5_D2-typ_fold_subgr"/>
</dbReference>
<dbReference type="NCBIfam" id="TIGR00131">
    <property type="entry name" value="gal_kin"/>
    <property type="match status" value="1"/>
</dbReference>
<comment type="caution">
    <text evidence="12">The sequence shown here is derived from an EMBL/GenBank/DDBJ whole genome shotgun (WGS) entry which is preliminary data.</text>
</comment>
<dbReference type="InterPro" id="IPR013750">
    <property type="entry name" value="GHMP_kinase_C_dom"/>
</dbReference>
<evidence type="ECO:0000256" key="1">
    <source>
        <dbReference type="ARBA" id="ARBA00006566"/>
    </source>
</evidence>
<protein>
    <recommendedName>
        <fullName evidence="7">Galactokinase</fullName>
        <ecNumber evidence="7">2.7.1.6</ecNumber>
    </recommendedName>
</protein>
<dbReference type="PIRSF" id="PIRSF000530">
    <property type="entry name" value="Galactokinase"/>
    <property type="match status" value="1"/>
</dbReference>
<dbReference type="SUPFAM" id="SSF55060">
    <property type="entry name" value="GHMP Kinase, C-terminal domain"/>
    <property type="match status" value="1"/>
</dbReference>
<keyword evidence="5" id="KW-0067">ATP-binding</keyword>
<dbReference type="Pfam" id="PF10509">
    <property type="entry name" value="GalKase_gal_bdg"/>
    <property type="match status" value="1"/>
</dbReference>
<gene>
    <name evidence="12" type="primary">galK</name>
    <name evidence="12" type="ORF">ACFQZM_13255</name>
</gene>
<evidence type="ECO:0000256" key="5">
    <source>
        <dbReference type="ARBA" id="ARBA00022840"/>
    </source>
</evidence>
<evidence type="ECO:0000256" key="2">
    <source>
        <dbReference type="ARBA" id="ARBA00022679"/>
    </source>
</evidence>
<dbReference type="Pfam" id="PF00288">
    <property type="entry name" value="GHMP_kinases_N"/>
    <property type="match status" value="1"/>
</dbReference>
<dbReference type="EMBL" id="JBHTGP010000006">
    <property type="protein sequence ID" value="MFD0685472.1"/>
    <property type="molecule type" value="Genomic_DNA"/>
</dbReference>
<dbReference type="InterPro" id="IPR020568">
    <property type="entry name" value="Ribosomal_Su5_D2-typ_SF"/>
</dbReference>
<feature type="domain" description="GHMP kinase N-terminal" evidence="9">
    <location>
        <begin position="119"/>
        <end position="202"/>
    </location>
</feature>
<organism evidence="12 13">
    <name type="scientific">Actinomadura fibrosa</name>
    <dbReference type="NCBI Taxonomy" id="111802"/>
    <lineage>
        <taxon>Bacteria</taxon>
        <taxon>Bacillati</taxon>
        <taxon>Actinomycetota</taxon>
        <taxon>Actinomycetes</taxon>
        <taxon>Streptosporangiales</taxon>
        <taxon>Thermomonosporaceae</taxon>
        <taxon>Actinomadura</taxon>
    </lineage>
</organism>
<feature type="domain" description="GHMP kinase C-terminal" evidence="10">
    <location>
        <begin position="304"/>
        <end position="383"/>
    </location>
</feature>
<dbReference type="Gene3D" id="3.30.230.10">
    <property type="match status" value="1"/>
</dbReference>
<evidence type="ECO:0000313" key="12">
    <source>
        <dbReference type="EMBL" id="MFD0685472.1"/>
    </source>
</evidence>
<dbReference type="InterPro" id="IPR000705">
    <property type="entry name" value="Galactokinase"/>
</dbReference>
<dbReference type="PRINTS" id="PR00473">
    <property type="entry name" value="GALCTOKINASE"/>
</dbReference>
<feature type="domain" description="Galactokinase N-terminal" evidence="11">
    <location>
        <begin position="30"/>
        <end position="78"/>
    </location>
</feature>
<keyword evidence="3" id="KW-0547">Nucleotide-binding</keyword>
<dbReference type="PROSITE" id="PS00627">
    <property type="entry name" value="GHMP_KINASES_ATP"/>
    <property type="match status" value="1"/>
</dbReference>
<evidence type="ECO:0000259" key="9">
    <source>
        <dbReference type="Pfam" id="PF00288"/>
    </source>
</evidence>
<dbReference type="InterPro" id="IPR006204">
    <property type="entry name" value="GHMP_kinase_N_dom"/>
</dbReference>
<dbReference type="PROSITE" id="PS00106">
    <property type="entry name" value="GALACTOKINASE"/>
    <property type="match status" value="1"/>
</dbReference>
<keyword evidence="2 12" id="KW-0808">Transferase</keyword>
<evidence type="ECO:0000256" key="4">
    <source>
        <dbReference type="ARBA" id="ARBA00022777"/>
    </source>
</evidence>
<evidence type="ECO:0000259" key="10">
    <source>
        <dbReference type="Pfam" id="PF08544"/>
    </source>
</evidence>
<dbReference type="PRINTS" id="PR00959">
    <property type="entry name" value="MEVGALKINASE"/>
</dbReference>
<comment type="similarity">
    <text evidence="1">Belongs to the GHMP kinase family. GalK subfamily.</text>
</comment>
<evidence type="ECO:0000259" key="11">
    <source>
        <dbReference type="Pfam" id="PF10509"/>
    </source>
</evidence>
<evidence type="ECO:0000256" key="7">
    <source>
        <dbReference type="NCBIfam" id="TIGR00131"/>
    </source>
</evidence>
<proteinExistence type="inferred from homology"/>
<keyword evidence="4" id="KW-0418">Kinase</keyword>
<accession>A0ABW2XG77</accession>
<dbReference type="PANTHER" id="PTHR10457:SF7">
    <property type="entry name" value="GALACTOKINASE-RELATED"/>
    <property type="match status" value="1"/>
</dbReference>
<dbReference type="EC" id="2.7.1.6" evidence="7"/>
<dbReference type="InterPro" id="IPR036554">
    <property type="entry name" value="GHMP_kinase_C_sf"/>
</dbReference>
<evidence type="ECO:0000256" key="8">
    <source>
        <dbReference type="SAM" id="MobiDB-lite"/>
    </source>
</evidence>